<accession>A0A2H3CX35</accession>
<reference evidence="4" key="1">
    <citation type="journal article" date="2017" name="Nat. Ecol. Evol.">
        <title>Genome expansion and lineage-specific genetic innovations in the forest pathogenic fungi Armillaria.</title>
        <authorList>
            <person name="Sipos G."/>
            <person name="Prasanna A.N."/>
            <person name="Walter M.C."/>
            <person name="O'Connor E."/>
            <person name="Balint B."/>
            <person name="Krizsan K."/>
            <person name="Kiss B."/>
            <person name="Hess J."/>
            <person name="Varga T."/>
            <person name="Slot J."/>
            <person name="Riley R."/>
            <person name="Boka B."/>
            <person name="Rigling D."/>
            <person name="Barry K."/>
            <person name="Lee J."/>
            <person name="Mihaltcheva S."/>
            <person name="LaButti K."/>
            <person name="Lipzen A."/>
            <person name="Waldron R."/>
            <person name="Moloney N.M."/>
            <person name="Sperisen C."/>
            <person name="Kredics L."/>
            <person name="Vagvoelgyi C."/>
            <person name="Patrignani A."/>
            <person name="Fitzpatrick D."/>
            <person name="Nagy I."/>
            <person name="Doyle S."/>
            <person name="Anderson J.B."/>
            <person name="Grigoriev I.V."/>
            <person name="Gueldener U."/>
            <person name="Muensterkoetter M."/>
            <person name="Nagy L.G."/>
        </authorList>
    </citation>
    <scope>NUCLEOTIDE SEQUENCE [LARGE SCALE GENOMIC DNA]</scope>
    <source>
        <strain evidence="4">Ar21-2</strain>
    </source>
</reference>
<evidence type="ECO:0000256" key="2">
    <source>
        <dbReference type="SAM" id="SignalP"/>
    </source>
</evidence>
<dbReference type="InParanoid" id="A0A2H3CX35"/>
<evidence type="ECO:0000256" key="1">
    <source>
        <dbReference type="SAM" id="MobiDB-lite"/>
    </source>
</evidence>
<dbReference type="EMBL" id="KZ293710">
    <property type="protein sequence ID" value="PBK83028.1"/>
    <property type="molecule type" value="Genomic_DNA"/>
</dbReference>
<gene>
    <name evidence="3" type="ORF">ARMGADRAFT_683460</name>
</gene>
<keyword evidence="4" id="KW-1185">Reference proteome</keyword>
<dbReference type="AlphaFoldDB" id="A0A2H3CX35"/>
<feature type="region of interest" description="Disordered" evidence="1">
    <location>
        <begin position="177"/>
        <end position="207"/>
    </location>
</feature>
<evidence type="ECO:0000313" key="4">
    <source>
        <dbReference type="Proteomes" id="UP000217790"/>
    </source>
</evidence>
<protein>
    <submittedName>
        <fullName evidence="3">Uncharacterized protein</fullName>
    </submittedName>
</protein>
<evidence type="ECO:0000313" key="3">
    <source>
        <dbReference type="EMBL" id="PBK83028.1"/>
    </source>
</evidence>
<proteinExistence type="predicted"/>
<feature type="signal peptide" evidence="2">
    <location>
        <begin position="1"/>
        <end position="18"/>
    </location>
</feature>
<name>A0A2H3CX35_ARMGA</name>
<dbReference type="Proteomes" id="UP000217790">
    <property type="component" value="Unassembled WGS sequence"/>
</dbReference>
<organism evidence="3 4">
    <name type="scientific">Armillaria gallica</name>
    <name type="common">Bulbous honey fungus</name>
    <name type="synonym">Armillaria bulbosa</name>
    <dbReference type="NCBI Taxonomy" id="47427"/>
    <lineage>
        <taxon>Eukaryota</taxon>
        <taxon>Fungi</taxon>
        <taxon>Dikarya</taxon>
        <taxon>Basidiomycota</taxon>
        <taxon>Agaricomycotina</taxon>
        <taxon>Agaricomycetes</taxon>
        <taxon>Agaricomycetidae</taxon>
        <taxon>Agaricales</taxon>
        <taxon>Marasmiineae</taxon>
        <taxon>Physalacriaceae</taxon>
        <taxon>Armillaria</taxon>
    </lineage>
</organism>
<keyword evidence="2" id="KW-0732">Signal</keyword>
<sequence length="207" mass="22705">MSDEESIGLSLLLAPLFACLFCHHFGSVPLRTCRGSMSGAEITIGDWKRTLDFHMFYFHQPEFALARTISDALFRMTFESRKVVPSAVNGDLVCMHEGISFALIPPPVVARYSLQIRLGNPPVLRHPRDTPTSSNRGLVGAAQLPLCDSSPSFSASSSTPRSHCRVIQLLEWAKSKPETRSTHPCPPSRDPALLSTAPVNAGGRQHR</sequence>
<feature type="chain" id="PRO_5013803258" evidence="2">
    <location>
        <begin position="19"/>
        <end position="207"/>
    </location>
</feature>